<keyword evidence="3 5" id="KW-1133">Transmembrane helix</keyword>
<dbReference type="GO" id="GO:0055075">
    <property type="term" value="P:potassium ion homeostasis"/>
    <property type="evidence" value="ECO:0007669"/>
    <property type="project" value="TreeGrafter"/>
</dbReference>
<dbReference type="Pfam" id="PF03522">
    <property type="entry name" value="SLC12"/>
    <property type="match status" value="2"/>
</dbReference>
<dbReference type="PANTHER" id="PTHR11827">
    <property type="entry name" value="SOLUTE CARRIER FAMILY 12, CATION COTRANSPORTERS"/>
    <property type="match status" value="1"/>
</dbReference>
<reference evidence="8" key="2">
    <citation type="submission" date="2025-09" db="UniProtKB">
        <authorList>
            <consortium name="Ensembl"/>
        </authorList>
    </citation>
    <scope>IDENTIFICATION</scope>
</reference>
<evidence type="ECO:0000259" key="7">
    <source>
        <dbReference type="Pfam" id="PF03522"/>
    </source>
</evidence>
<protein>
    <submittedName>
        <fullName evidence="8">Solute carrier family 12 member 3</fullName>
    </submittedName>
</protein>
<evidence type="ECO:0000313" key="9">
    <source>
        <dbReference type="Proteomes" id="UP000694567"/>
    </source>
</evidence>
<dbReference type="GO" id="GO:0055064">
    <property type="term" value="P:chloride ion homeostasis"/>
    <property type="evidence" value="ECO:0007669"/>
    <property type="project" value="TreeGrafter"/>
</dbReference>
<evidence type="ECO:0000256" key="4">
    <source>
        <dbReference type="ARBA" id="ARBA00023136"/>
    </source>
</evidence>
<dbReference type="GO" id="GO:1990573">
    <property type="term" value="P:potassium ion import across plasma membrane"/>
    <property type="evidence" value="ECO:0007669"/>
    <property type="project" value="TreeGrafter"/>
</dbReference>
<dbReference type="InterPro" id="IPR018491">
    <property type="entry name" value="SLC12_C"/>
</dbReference>
<feature type="domain" description="Amino acid permease/ SLC12A" evidence="6">
    <location>
        <begin position="3"/>
        <end position="81"/>
    </location>
</feature>
<dbReference type="GO" id="GO:0008511">
    <property type="term" value="F:sodium:potassium:chloride symporter activity"/>
    <property type="evidence" value="ECO:0007669"/>
    <property type="project" value="TreeGrafter"/>
</dbReference>
<organism evidence="8 9">
    <name type="scientific">Bubo bubo</name>
    <name type="common">Eurasian eagle-owl</name>
    <name type="synonym">Strix bubo</name>
    <dbReference type="NCBI Taxonomy" id="30461"/>
    <lineage>
        <taxon>Eukaryota</taxon>
        <taxon>Metazoa</taxon>
        <taxon>Chordata</taxon>
        <taxon>Craniata</taxon>
        <taxon>Vertebrata</taxon>
        <taxon>Euteleostomi</taxon>
        <taxon>Archelosauria</taxon>
        <taxon>Archosauria</taxon>
        <taxon>Dinosauria</taxon>
        <taxon>Saurischia</taxon>
        <taxon>Theropoda</taxon>
        <taxon>Coelurosauria</taxon>
        <taxon>Aves</taxon>
        <taxon>Neognathae</taxon>
        <taxon>Neoaves</taxon>
        <taxon>Telluraves</taxon>
        <taxon>Strigiformes</taxon>
        <taxon>Strigidae</taxon>
        <taxon>Bubo</taxon>
    </lineage>
</organism>
<evidence type="ECO:0000259" key="6">
    <source>
        <dbReference type="Pfam" id="PF00324"/>
    </source>
</evidence>
<dbReference type="GO" id="GO:0016324">
    <property type="term" value="C:apical plasma membrane"/>
    <property type="evidence" value="ECO:0007669"/>
    <property type="project" value="TreeGrafter"/>
</dbReference>
<reference evidence="8" key="1">
    <citation type="submission" date="2025-08" db="UniProtKB">
        <authorList>
            <consortium name="Ensembl"/>
        </authorList>
    </citation>
    <scope>IDENTIFICATION</scope>
</reference>
<dbReference type="AlphaFoldDB" id="A0A8C0FR27"/>
<name>A0A8C0FR27_BUBBB</name>
<sequence length="429" mass="48006">MQWAALFGATVSVVIMFLLTWWAALIAFGIVIFLLGYVLYKKPDVNWGSSMQASSYNMALNYSVGLSEVDEHIKNYRPQCLVLTGPPNFRPALVDFVGTFTKNLSLMLCGNVLIGPRKQKMPESRLTADGHTKWLVKRKIKAFYTDVVAEDLRSGVQMLIQAAGLGKMRPNILVLGYKRNWLTASPQSLEDYVGILQYGHAGSSAPGEWPRGWVRGLLPDTSQPPLTAFSSLLPATGSVLLCLTPPKISGTAEWEKPKHKPRTAAAVSARPCPANFWKTCPLLSGRIVSLLSKFRLGFHEVHILPDINQKPRPEHIKRFDDLIAPFRLNDGFKDEATVNEMRQGCPWKISDEEVDKNRAKSLRQVRLNEILLDYSRDAALIAITLPIGRKGRCPSSLYMAWLETLSQDLRPPVVLTRGNQENVLTFYCQ</sequence>
<accession>A0A8C0FR27</accession>
<evidence type="ECO:0000313" key="8">
    <source>
        <dbReference type="Ensembl" id="ENSBOBP00000019043.1"/>
    </source>
</evidence>
<dbReference type="Proteomes" id="UP000694567">
    <property type="component" value="Unplaced"/>
</dbReference>
<dbReference type="PANTHER" id="PTHR11827:SF9">
    <property type="entry name" value="SOLUTE CARRIER FAMILY 12 MEMBER 3"/>
    <property type="match status" value="1"/>
</dbReference>
<dbReference type="InterPro" id="IPR004842">
    <property type="entry name" value="SLC12A_fam"/>
</dbReference>
<dbReference type="InterPro" id="IPR004841">
    <property type="entry name" value="AA-permease/SLC12A_dom"/>
</dbReference>
<dbReference type="GO" id="GO:0055078">
    <property type="term" value="P:sodium ion homeostasis"/>
    <property type="evidence" value="ECO:0007669"/>
    <property type="project" value="TreeGrafter"/>
</dbReference>
<feature type="domain" description="SLC12A transporter C-terminal" evidence="7">
    <location>
        <begin position="90"/>
        <end position="197"/>
    </location>
</feature>
<comment type="subcellular location">
    <subcellularLocation>
        <location evidence="1">Membrane</location>
        <topology evidence="1">Multi-pass membrane protein</topology>
    </subcellularLocation>
</comment>
<keyword evidence="9" id="KW-1185">Reference proteome</keyword>
<keyword evidence="4 5" id="KW-0472">Membrane</keyword>
<feature type="domain" description="SLC12A transporter C-terminal" evidence="7">
    <location>
        <begin position="287"/>
        <end position="428"/>
    </location>
</feature>
<proteinExistence type="predicted"/>
<evidence type="ECO:0000256" key="5">
    <source>
        <dbReference type="SAM" id="Phobius"/>
    </source>
</evidence>
<evidence type="ECO:0000256" key="1">
    <source>
        <dbReference type="ARBA" id="ARBA00004141"/>
    </source>
</evidence>
<evidence type="ECO:0000256" key="2">
    <source>
        <dbReference type="ARBA" id="ARBA00022692"/>
    </source>
</evidence>
<dbReference type="GO" id="GO:0006884">
    <property type="term" value="P:cell volume homeostasis"/>
    <property type="evidence" value="ECO:0007669"/>
    <property type="project" value="TreeGrafter"/>
</dbReference>
<dbReference type="Pfam" id="PF00324">
    <property type="entry name" value="AA_permease"/>
    <property type="match status" value="1"/>
</dbReference>
<dbReference type="Ensembl" id="ENSBOBT00000019480.1">
    <property type="protein sequence ID" value="ENSBOBP00000019043.1"/>
    <property type="gene ID" value="ENSBOBG00000011678.1"/>
</dbReference>
<keyword evidence="2 5" id="KW-0812">Transmembrane</keyword>
<evidence type="ECO:0000256" key="3">
    <source>
        <dbReference type="ARBA" id="ARBA00022989"/>
    </source>
</evidence>
<feature type="transmembrane region" description="Helical" evidence="5">
    <location>
        <begin position="6"/>
        <end position="39"/>
    </location>
</feature>